<reference evidence="1 2" key="1">
    <citation type="journal article" date="2010" name="Nature">
        <title>Genome sequence of the palaeopolyploid soybean.</title>
        <authorList>
            <person name="Schmutz J."/>
            <person name="Cannon S.B."/>
            <person name="Schlueter J."/>
            <person name="Ma J."/>
            <person name="Mitros T."/>
            <person name="Nelson W."/>
            <person name="Hyten D.L."/>
            <person name="Song Q."/>
            <person name="Thelen J.J."/>
            <person name="Cheng J."/>
            <person name="Xu D."/>
            <person name="Hellsten U."/>
            <person name="May G.D."/>
            <person name="Yu Y."/>
            <person name="Sakurai T."/>
            <person name="Umezawa T."/>
            <person name="Bhattacharyya M.K."/>
            <person name="Sandhu D."/>
            <person name="Valliyodan B."/>
            <person name="Lindquist E."/>
            <person name="Peto M."/>
            <person name="Grant D."/>
            <person name="Shu S."/>
            <person name="Goodstein D."/>
            <person name="Barry K."/>
            <person name="Futrell-Griggs M."/>
            <person name="Abernathy B."/>
            <person name="Du J."/>
            <person name="Tian Z."/>
            <person name="Zhu L."/>
            <person name="Gill N."/>
            <person name="Joshi T."/>
            <person name="Libault M."/>
            <person name="Sethuraman A."/>
            <person name="Zhang X.-C."/>
            <person name="Shinozaki K."/>
            <person name="Nguyen H.T."/>
            <person name="Wing R.A."/>
            <person name="Cregan P."/>
            <person name="Specht J."/>
            <person name="Grimwood J."/>
            <person name="Rokhsar D."/>
            <person name="Stacey G."/>
            <person name="Shoemaker R.C."/>
            <person name="Jackson S.A."/>
        </authorList>
    </citation>
    <scope>NUCLEOTIDE SEQUENCE [LARGE SCALE GENOMIC DNA]</scope>
    <source>
        <strain evidence="2">cv. Williams 82</strain>
        <tissue evidence="1">Callus</tissue>
    </source>
</reference>
<dbReference type="Proteomes" id="UP000008827">
    <property type="component" value="Chromosome 8"/>
</dbReference>
<dbReference type="EMBL" id="CM000841">
    <property type="protein sequence ID" value="KRH43714.1"/>
    <property type="molecule type" value="Genomic_DNA"/>
</dbReference>
<name>A0A0R0IRK6_SOYBN</name>
<organism evidence="1">
    <name type="scientific">Glycine max</name>
    <name type="common">Soybean</name>
    <name type="synonym">Glycine hispida</name>
    <dbReference type="NCBI Taxonomy" id="3847"/>
    <lineage>
        <taxon>Eukaryota</taxon>
        <taxon>Viridiplantae</taxon>
        <taxon>Streptophyta</taxon>
        <taxon>Embryophyta</taxon>
        <taxon>Tracheophyta</taxon>
        <taxon>Spermatophyta</taxon>
        <taxon>Magnoliopsida</taxon>
        <taxon>eudicotyledons</taxon>
        <taxon>Gunneridae</taxon>
        <taxon>Pentapetalae</taxon>
        <taxon>rosids</taxon>
        <taxon>fabids</taxon>
        <taxon>Fabales</taxon>
        <taxon>Fabaceae</taxon>
        <taxon>Papilionoideae</taxon>
        <taxon>50 kb inversion clade</taxon>
        <taxon>NPAAA clade</taxon>
        <taxon>indigoferoid/millettioid clade</taxon>
        <taxon>Phaseoleae</taxon>
        <taxon>Glycine</taxon>
        <taxon>Glycine subgen. Soja</taxon>
    </lineage>
</organism>
<evidence type="ECO:0000313" key="3">
    <source>
        <dbReference type="Proteomes" id="UP000008827"/>
    </source>
</evidence>
<dbReference type="Gramene" id="KRH43714">
    <property type="protein sequence ID" value="KRH43714"/>
    <property type="gene ID" value="GLYMA_08G166500"/>
</dbReference>
<keyword evidence="3" id="KW-1185">Reference proteome</keyword>
<dbReference type="PaxDb" id="3847-GLYMA08G17687.1"/>
<dbReference type="InParanoid" id="A0A0R0IRK6"/>
<evidence type="ECO:0000313" key="2">
    <source>
        <dbReference type="EnsemblPlants" id="KRH43714"/>
    </source>
</evidence>
<sequence length="88" mass="10236">MATLESRRIFSVIGTSWKMIAPRDHCLVVSDEQRSVAIVLSRSKSCCSISKHYHFLRTCLMAQPLMAMEKQWIYQWQRGICNAETKWG</sequence>
<reference evidence="1" key="3">
    <citation type="submission" date="2018-07" db="EMBL/GenBank/DDBJ databases">
        <title>WGS assembly of Glycine max.</title>
        <authorList>
            <person name="Schmutz J."/>
            <person name="Cannon S."/>
            <person name="Schlueter J."/>
            <person name="Ma J."/>
            <person name="Mitros T."/>
            <person name="Nelson W."/>
            <person name="Hyten D."/>
            <person name="Song Q."/>
            <person name="Thelen J."/>
            <person name="Cheng J."/>
            <person name="Xu D."/>
            <person name="Hellsten U."/>
            <person name="May G."/>
            <person name="Yu Y."/>
            <person name="Sakurai T."/>
            <person name="Umezawa T."/>
            <person name="Bhattacharyya M."/>
            <person name="Sandhu D."/>
            <person name="Valliyodan B."/>
            <person name="Lindquist E."/>
            <person name="Peto M."/>
            <person name="Grant D."/>
            <person name="Shu S."/>
            <person name="Goodstein D."/>
            <person name="Barry K."/>
            <person name="Futrell-Griggs M."/>
            <person name="Abernathy B."/>
            <person name="Du J."/>
            <person name="Tian Z."/>
            <person name="Zhu L."/>
            <person name="Gill N."/>
            <person name="Joshi T."/>
            <person name="Libault M."/>
            <person name="Sethuraman A."/>
            <person name="Zhang X."/>
            <person name="Shinozaki K."/>
            <person name="Nguyen H."/>
            <person name="Wing R."/>
            <person name="Cregan P."/>
            <person name="Specht J."/>
            <person name="Grimwood J."/>
            <person name="Rokhsar D."/>
            <person name="Stacey G."/>
            <person name="Shoemaker R."/>
            <person name="Jackson S."/>
        </authorList>
    </citation>
    <scope>NUCLEOTIDE SEQUENCE</scope>
    <source>
        <tissue evidence="1">Callus</tissue>
    </source>
</reference>
<evidence type="ECO:0000313" key="1">
    <source>
        <dbReference type="EMBL" id="KRH43714.1"/>
    </source>
</evidence>
<dbReference type="EnsemblPlants" id="KRH43714">
    <property type="protein sequence ID" value="KRH43714"/>
    <property type="gene ID" value="GLYMA_08G166500"/>
</dbReference>
<accession>A0A0R0IRK6</accession>
<dbReference type="AlphaFoldDB" id="A0A0R0IRK6"/>
<proteinExistence type="predicted"/>
<reference evidence="2" key="2">
    <citation type="submission" date="2018-02" db="UniProtKB">
        <authorList>
            <consortium name="EnsemblPlants"/>
        </authorList>
    </citation>
    <scope>IDENTIFICATION</scope>
    <source>
        <strain evidence="2">Williams 82</strain>
    </source>
</reference>
<gene>
    <name evidence="1" type="ORF">GLYMA_08G166500</name>
</gene>
<protein>
    <submittedName>
        <fullName evidence="1 2">Uncharacterized protein</fullName>
    </submittedName>
</protein>